<feature type="transmembrane region" description="Helical" evidence="6">
    <location>
        <begin position="155"/>
        <end position="174"/>
    </location>
</feature>
<feature type="transmembrane region" description="Helical" evidence="6">
    <location>
        <begin position="388"/>
        <end position="409"/>
    </location>
</feature>
<comment type="subcellular location">
    <subcellularLocation>
        <location evidence="1">Cell membrane</location>
        <topology evidence="1">Multi-pass membrane protein</topology>
    </subcellularLocation>
</comment>
<evidence type="ECO:0000256" key="5">
    <source>
        <dbReference type="ARBA" id="ARBA00023136"/>
    </source>
</evidence>
<dbReference type="CDD" id="cd13124">
    <property type="entry name" value="MATE_SpoVB_like"/>
    <property type="match status" value="1"/>
</dbReference>
<dbReference type="PANTHER" id="PTHR30250">
    <property type="entry name" value="PST FAMILY PREDICTED COLANIC ACID TRANSPORTER"/>
    <property type="match status" value="1"/>
</dbReference>
<name>A0A7I8DFP3_9BACL</name>
<dbReference type="Pfam" id="PF01943">
    <property type="entry name" value="Polysacc_synt"/>
    <property type="match status" value="1"/>
</dbReference>
<evidence type="ECO:0000313" key="8">
    <source>
        <dbReference type="Proteomes" id="UP000593802"/>
    </source>
</evidence>
<feature type="transmembrane region" description="Helical" evidence="6">
    <location>
        <begin position="478"/>
        <end position="500"/>
    </location>
</feature>
<keyword evidence="8" id="KW-1185">Reference proteome</keyword>
<feature type="transmembrane region" description="Helical" evidence="6">
    <location>
        <begin position="12"/>
        <end position="31"/>
    </location>
</feature>
<dbReference type="EMBL" id="AP023366">
    <property type="protein sequence ID" value="BCJ88132.1"/>
    <property type="molecule type" value="Genomic_DNA"/>
</dbReference>
<dbReference type="GO" id="GO:0005886">
    <property type="term" value="C:plasma membrane"/>
    <property type="evidence" value="ECO:0007669"/>
    <property type="project" value="UniProtKB-SubCell"/>
</dbReference>
<dbReference type="PANTHER" id="PTHR30250:SF24">
    <property type="entry name" value="STAGE V SPORULATION PROTEIN B"/>
    <property type="match status" value="1"/>
</dbReference>
<dbReference type="InterPro" id="IPR024923">
    <property type="entry name" value="PG_synth_SpoVB"/>
</dbReference>
<proteinExistence type="predicted"/>
<keyword evidence="5 6" id="KW-0472">Membrane</keyword>
<dbReference type="NCBIfam" id="TIGR02900">
    <property type="entry name" value="spore_V_B"/>
    <property type="match status" value="1"/>
</dbReference>
<protein>
    <submittedName>
        <fullName evidence="7">Stage V sporulation protein B</fullName>
    </submittedName>
</protein>
<evidence type="ECO:0000256" key="4">
    <source>
        <dbReference type="ARBA" id="ARBA00022989"/>
    </source>
</evidence>
<feature type="transmembrane region" description="Helical" evidence="6">
    <location>
        <begin position="326"/>
        <end position="345"/>
    </location>
</feature>
<dbReference type="RefSeq" id="WP_200758789.1">
    <property type="nucleotide sequence ID" value="NZ_AP023366.1"/>
</dbReference>
<feature type="transmembrane region" description="Helical" evidence="6">
    <location>
        <begin position="421"/>
        <end position="443"/>
    </location>
</feature>
<evidence type="ECO:0000256" key="6">
    <source>
        <dbReference type="SAM" id="Phobius"/>
    </source>
</evidence>
<dbReference type="PIRSF" id="PIRSF038958">
    <property type="entry name" value="PG_synth_SpoVB"/>
    <property type="match status" value="1"/>
</dbReference>
<organism evidence="7 8">
    <name type="scientific">Effusibacillus dendaii</name>
    <dbReference type="NCBI Taxonomy" id="2743772"/>
    <lineage>
        <taxon>Bacteria</taxon>
        <taxon>Bacillati</taxon>
        <taxon>Bacillota</taxon>
        <taxon>Bacilli</taxon>
        <taxon>Bacillales</taxon>
        <taxon>Alicyclobacillaceae</taxon>
        <taxon>Effusibacillus</taxon>
    </lineage>
</organism>
<evidence type="ECO:0000256" key="2">
    <source>
        <dbReference type="ARBA" id="ARBA00022475"/>
    </source>
</evidence>
<dbReference type="AlphaFoldDB" id="A0A7I8DFP3"/>
<dbReference type="KEGG" id="eff:skT53_31170"/>
<evidence type="ECO:0000256" key="1">
    <source>
        <dbReference type="ARBA" id="ARBA00004651"/>
    </source>
</evidence>
<gene>
    <name evidence="7" type="primary">spoVB_3</name>
    <name evidence="7" type="ORF">skT53_31170</name>
</gene>
<dbReference type="Proteomes" id="UP000593802">
    <property type="component" value="Chromosome"/>
</dbReference>
<feature type="transmembrane region" description="Helical" evidence="6">
    <location>
        <begin position="234"/>
        <end position="254"/>
    </location>
</feature>
<keyword evidence="3 6" id="KW-0812">Transmembrane</keyword>
<evidence type="ECO:0000256" key="3">
    <source>
        <dbReference type="ARBA" id="ARBA00022692"/>
    </source>
</evidence>
<dbReference type="InterPro" id="IPR014249">
    <property type="entry name" value="Spore_V_B"/>
</dbReference>
<feature type="transmembrane region" description="Helical" evidence="6">
    <location>
        <begin position="121"/>
        <end position="143"/>
    </location>
</feature>
<keyword evidence="4 6" id="KW-1133">Transmembrane helix</keyword>
<feature type="transmembrane region" description="Helical" evidence="6">
    <location>
        <begin position="357"/>
        <end position="376"/>
    </location>
</feature>
<feature type="transmembrane region" description="Helical" evidence="6">
    <location>
        <begin position="186"/>
        <end position="206"/>
    </location>
</feature>
<evidence type="ECO:0000313" key="7">
    <source>
        <dbReference type="EMBL" id="BCJ88132.1"/>
    </source>
</evidence>
<keyword evidence="2" id="KW-1003">Cell membrane</keyword>
<reference evidence="7 8" key="1">
    <citation type="submission" date="2020-08" db="EMBL/GenBank/DDBJ databases">
        <title>Complete Genome Sequence of Effusibacillus dendaii Strain skT53, Isolated from Farmland soil.</title>
        <authorList>
            <person name="Konishi T."/>
            <person name="Kawasaki H."/>
        </authorList>
    </citation>
    <scope>NUCLEOTIDE SEQUENCE [LARGE SCALE GENOMIC DNA]</scope>
    <source>
        <strain evidence="8">skT53</strain>
    </source>
</reference>
<sequence length="529" mass="57159">MSKQSFLHGAMILVLASVITKIIGMGMQIVLNRIVGPEGIGLFRLVFPMLSMVLTLSTIGLPTAVSKVVAEAIVVGDRRKVKRIMVFTTSVITVLATFFTILVVSMAPWLTSHLLTDSRTYYTVLMMSPTILIISWSSILRGYFQGIQNQSPPSIAWILETIVRSLVTLTIVYLCMPDLLKASAGAMFGVLAGELAHLLYIGACYYRKFGLNKISFPPMPAHVKPESYGKTIRSLFEVAAPVLVAGIIGSLVYWSETLLIPRALIAAGHAQTEATALFGLYSGYAVSLLVLPTVFTYALSTTLVPAISEAIAIGQPTLVQRRLYQAFRFTAMLGLPASVIFTLLATELSTAIYNTPSAGPLLAIMAPVGFFIYLKSPLSSILQGMNRAGLATFFSVVGSLFKLAIIYWVASIPGIGIRGVAWSVVLSNVFVASAYFVTVTRLIGFYIDLADTMKILISTLVMSLIILQAKAVTAGIGASYTVIVSVTTGALVYVMLLFLFRALSLHTVKRIPYIGPLAAKALQWIPFVK</sequence>
<feature type="transmembrane region" description="Helical" evidence="6">
    <location>
        <begin position="86"/>
        <end position="109"/>
    </location>
</feature>
<dbReference type="InterPro" id="IPR050833">
    <property type="entry name" value="Poly_Biosynth_Transport"/>
</dbReference>
<accession>A0A7I8DFP3</accession>
<feature type="transmembrane region" description="Helical" evidence="6">
    <location>
        <begin position="43"/>
        <end position="65"/>
    </location>
</feature>
<dbReference type="InterPro" id="IPR002797">
    <property type="entry name" value="Polysacc_synth"/>
</dbReference>
<feature type="transmembrane region" description="Helical" evidence="6">
    <location>
        <begin position="455"/>
        <end position="472"/>
    </location>
</feature>